<evidence type="ECO:0000256" key="8">
    <source>
        <dbReference type="ARBA" id="ARBA00030466"/>
    </source>
</evidence>
<dbReference type="Proteomes" id="UP000231279">
    <property type="component" value="Unassembled WGS sequence"/>
</dbReference>
<dbReference type="Pfam" id="PF04557">
    <property type="entry name" value="tRNA_synt_1c_R2"/>
    <property type="match status" value="1"/>
</dbReference>
<proteinExistence type="inferred from homology"/>
<dbReference type="SUPFAM" id="SSF52374">
    <property type="entry name" value="Nucleotidylyl transferase"/>
    <property type="match status" value="1"/>
</dbReference>
<evidence type="ECO:0000259" key="16">
    <source>
        <dbReference type="Pfam" id="PF20974"/>
    </source>
</evidence>
<dbReference type="FunFam" id="2.40.240.10:FF:000007">
    <property type="entry name" value="Glutamine--tRNA ligase"/>
    <property type="match status" value="1"/>
</dbReference>
<keyword evidence="5 10" id="KW-0067">ATP-binding</keyword>
<feature type="domain" description="Glutaminyl-tRNA synthetase class Ib non-specific RNA-binding" evidence="14">
    <location>
        <begin position="173"/>
        <end position="245"/>
    </location>
</feature>
<dbReference type="Pfam" id="PF20974">
    <property type="entry name" value="tRNA-synt_1c_C2"/>
    <property type="match status" value="1"/>
</dbReference>
<feature type="domain" description="tRNA synthetases class I (E and Q) anti-codon binding" evidence="16">
    <location>
        <begin position="692"/>
        <end position="769"/>
    </location>
</feature>
<evidence type="ECO:0000256" key="2">
    <source>
        <dbReference type="ARBA" id="ARBA00012836"/>
    </source>
</evidence>
<dbReference type="InterPro" id="IPR050132">
    <property type="entry name" value="Gln/Glu-tRNA_Ligase"/>
</dbReference>
<dbReference type="FunFam" id="1.10.1160.10:FF:000001">
    <property type="entry name" value="Glutamine--tRNA ligase"/>
    <property type="match status" value="1"/>
</dbReference>
<protein>
    <recommendedName>
        <fullName evidence="2">glutamine--tRNA ligase</fullName>
        <ecNumber evidence="2">6.1.1.18</ecNumber>
    </recommendedName>
    <alternativeName>
        <fullName evidence="8">Glutaminyl-tRNA synthetase</fullName>
    </alternativeName>
</protein>
<gene>
    <name evidence="17" type="ORF">CDL12_01153</name>
</gene>
<dbReference type="GO" id="GO:0004819">
    <property type="term" value="F:glutamine-tRNA ligase activity"/>
    <property type="evidence" value="ECO:0007669"/>
    <property type="project" value="UniProtKB-EC"/>
</dbReference>
<dbReference type="SUPFAM" id="SSF50715">
    <property type="entry name" value="Ribosomal protein L25-like"/>
    <property type="match status" value="1"/>
</dbReference>
<keyword evidence="3 10" id="KW-0436">Ligase</keyword>
<reference evidence="18" key="1">
    <citation type="journal article" date="2018" name="Gigascience">
        <title>Genome assembly of the Pink Ipe (Handroanthus impetiginosus, Bignoniaceae), a highly valued, ecologically keystone Neotropical timber forest tree.</title>
        <authorList>
            <person name="Silva-Junior O.B."/>
            <person name="Grattapaglia D."/>
            <person name="Novaes E."/>
            <person name="Collevatti R.G."/>
        </authorList>
    </citation>
    <scope>NUCLEOTIDE SEQUENCE [LARGE SCALE GENOMIC DNA]</scope>
    <source>
        <strain evidence="18">cv. UFG-1</strain>
    </source>
</reference>
<keyword evidence="7 10" id="KW-0030">Aminoacyl-tRNA synthetase</keyword>
<evidence type="ECO:0000259" key="15">
    <source>
        <dbReference type="Pfam" id="PF04558"/>
    </source>
</evidence>
<dbReference type="PROSITE" id="PS00178">
    <property type="entry name" value="AA_TRNA_LIGASE_I"/>
    <property type="match status" value="1"/>
</dbReference>
<evidence type="ECO:0000259" key="13">
    <source>
        <dbReference type="Pfam" id="PF03950"/>
    </source>
</evidence>
<evidence type="ECO:0000256" key="6">
    <source>
        <dbReference type="ARBA" id="ARBA00022917"/>
    </source>
</evidence>
<dbReference type="FunFam" id="2.40.240.10:FF:000011">
    <property type="entry name" value="Glutamine--tRNA ligase cytoplasmic"/>
    <property type="match status" value="1"/>
</dbReference>
<accession>A0A2G9I8J8</accession>
<dbReference type="EC" id="6.1.1.18" evidence="2"/>
<keyword evidence="4 10" id="KW-0547">Nucleotide-binding</keyword>
<dbReference type="EMBL" id="NKXS01000151">
    <property type="protein sequence ID" value="PIN26085.1"/>
    <property type="molecule type" value="Genomic_DNA"/>
</dbReference>
<dbReference type="Gene3D" id="3.40.50.620">
    <property type="entry name" value="HUPs"/>
    <property type="match status" value="1"/>
</dbReference>
<evidence type="ECO:0000256" key="9">
    <source>
        <dbReference type="ARBA" id="ARBA00048270"/>
    </source>
</evidence>
<keyword evidence="6 10" id="KW-0648">Protein biosynthesis</keyword>
<evidence type="ECO:0000313" key="18">
    <source>
        <dbReference type="Proteomes" id="UP000231279"/>
    </source>
</evidence>
<dbReference type="PRINTS" id="PR00987">
    <property type="entry name" value="TRNASYNTHGLU"/>
</dbReference>
<feature type="domain" description="Glutaminyl-tRNA synthetase class Ib non-specific RNA-binding" evidence="15">
    <location>
        <begin position="15"/>
        <end position="170"/>
    </location>
</feature>
<name>A0A2G9I8J8_9LAMI</name>
<evidence type="ECO:0000256" key="5">
    <source>
        <dbReference type="ARBA" id="ARBA00022840"/>
    </source>
</evidence>
<comment type="similarity">
    <text evidence="1 10">Belongs to the class-I aminoacyl-tRNA synthetase family.</text>
</comment>
<dbReference type="InterPro" id="IPR007638">
    <property type="entry name" value="Gln-tRNA-synth_Ib_RNA-bd_2"/>
</dbReference>
<dbReference type="PANTHER" id="PTHR43097:SF4">
    <property type="entry name" value="GLUTAMINE--TRNA LIGASE"/>
    <property type="match status" value="1"/>
</dbReference>
<dbReference type="InterPro" id="IPR011035">
    <property type="entry name" value="Ribosomal_bL25/Gln-tRNA_synth"/>
</dbReference>
<comment type="caution">
    <text evidence="17">The sequence shown here is derived from an EMBL/GenBank/DDBJ whole genome shotgun (WGS) entry which is preliminary data.</text>
</comment>
<evidence type="ECO:0000256" key="11">
    <source>
        <dbReference type="SAM" id="MobiDB-lite"/>
    </source>
</evidence>
<dbReference type="OrthoDB" id="10250478at2759"/>
<dbReference type="GO" id="GO:0009791">
    <property type="term" value="P:post-embryonic development"/>
    <property type="evidence" value="ECO:0007669"/>
    <property type="project" value="UniProtKB-ARBA"/>
</dbReference>
<comment type="catalytic activity">
    <reaction evidence="9">
        <text>tRNA(Gln) + L-glutamine + ATP = L-glutaminyl-tRNA(Gln) + AMP + diphosphate</text>
        <dbReference type="Rhea" id="RHEA:20121"/>
        <dbReference type="Rhea" id="RHEA-COMP:9662"/>
        <dbReference type="Rhea" id="RHEA-COMP:9681"/>
        <dbReference type="ChEBI" id="CHEBI:30616"/>
        <dbReference type="ChEBI" id="CHEBI:33019"/>
        <dbReference type="ChEBI" id="CHEBI:58359"/>
        <dbReference type="ChEBI" id="CHEBI:78442"/>
        <dbReference type="ChEBI" id="CHEBI:78521"/>
        <dbReference type="ChEBI" id="CHEBI:456215"/>
        <dbReference type="EC" id="6.1.1.18"/>
    </reaction>
</comment>
<organism evidence="17 18">
    <name type="scientific">Handroanthus impetiginosus</name>
    <dbReference type="NCBI Taxonomy" id="429701"/>
    <lineage>
        <taxon>Eukaryota</taxon>
        <taxon>Viridiplantae</taxon>
        <taxon>Streptophyta</taxon>
        <taxon>Embryophyta</taxon>
        <taxon>Tracheophyta</taxon>
        <taxon>Spermatophyta</taxon>
        <taxon>Magnoliopsida</taxon>
        <taxon>eudicotyledons</taxon>
        <taxon>Gunneridae</taxon>
        <taxon>Pentapetalae</taxon>
        <taxon>asterids</taxon>
        <taxon>lamiids</taxon>
        <taxon>Lamiales</taxon>
        <taxon>Bignoniaceae</taxon>
        <taxon>Crescentiina</taxon>
        <taxon>Tabebuia alliance</taxon>
        <taxon>Handroanthus</taxon>
    </lineage>
</organism>
<dbReference type="FunFam" id="3.90.800.10:FF:000001">
    <property type="entry name" value="Glutamine--tRNA ligase"/>
    <property type="match status" value="1"/>
</dbReference>
<evidence type="ECO:0000256" key="10">
    <source>
        <dbReference type="RuleBase" id="RU363037"/>
    </source>
</evidence>
<evidence type="ECO:0000256" key="3">
    <source>
        <dbReference type="ARBA" id="ARBA00022598"/>
    </source>
</evidence>
<feature type="region of interest" description="Disordered" evidence="11">
    <location>
        <begin position="192"/>
        <end position="232"/>
    </location>
</feature>
<keyword evidence="18" id="KW-1185">Reference proteome</keyword>
<dbReference type="InterPro" id="IPR020059">
    <property type="entry name" value="Glu/Gln-tRNA-synth_Ib_codon-bd"/>
</dbReference>
<evidence type="ECO:0000256" key="4">
    <source>
        <dbReference type="ARBA" id="ARBA00022741"/>
    </source>
</evidence>
<dbReference type="STRING" id="429701.A0A2G9I8J8"/>
<evidence type="ECO:0000259" key="12">
    <source>
        <dbReference type="Pfam" id="PF00749"/>
    </source>
</evidence>
<evidence type="ECO:0000256" key="1">
    <source>
        <dbReference type="ARBA" id="ARBA00005594"/>
    </source>
</evidence>
<dbReference type="Gene3D" id="1.10.8.1290">
    <property type="entry name" value="Glutaminyl-tRNA synthetase, non-specific RNA binding region part 1, domain 1"/>
    <property type="match status" value="1"/>
</dbReference>
<dbReference type="GO" id="GO:0006425">
    <property type="term" value="P:glutaminyl-tRNA aminoacylation"/>
    <property type="evidence" value="ECO:0007669"/>
    <property type="project" value="InterPro"/>
</dbReference>
<evidence type="ECO:0000259" key="14">
    <source>
        <dbReference type="Pfam" id="PF04557"/>
    </source>
</evidence>
<dbReference type="InterPro" id="IPR049437">
    <property type="entry name" value="tRNA-synt_1c_C2"/>
</dbReference>
<dbReference type="InterPro" id="IPR004514">
    <property type="entry name" value="Gln-tRNA-synth"/>
</dbReference>
<dbReference type="InterPro" id="IPR020056">
    <property type="entry name" value="Rbsml_bL25/Gln-tRNA_synth_N"/>
</dbReference>
<dbReference type="InterPro" id="IPR001412">
    <property type="entry name" value="aa-tRNA-synth_I_CS"/>
</dbReference>
<dbReference type="Gene3D" id="1.10.10.2420">
    <property type="match status" value="1"/>
</dbReference>
<dbReference type="Pfam" id="PF00749">
    <property type="entry name" value="tRNA-synt_1c"/>
    <property type="match status" value="1"/>
</dbReference>
<dbReference type="NCBIfam" id="TIGR00440">
    <property type="entry name" value="glnS"/>
    <property type="match status" value="1"/>
</dbReference>
<dbReference type="GO" id="GO:0005829">
    <property type="term" value="C:cytosol"/>
    <property type="evidence" value="ECO:0007669"/>
    <property type="project" value="TreeGrafter"/>
</dbReference>
<dbReference type="InterPro" id="IPR042558">
    <property type="entry name" value="Gln-tRNA-synth_Ib_RNA-bd_N_1"/>
</dbReference>
<dbReference type="FunFam" id="1.10.8.1290:FF:000002">
    <property type="entry name" value="Glutamine--tRNA ligase cytoplasmic"/>
    <property type="match status" value="1"/>
</dbReference>
<dbReference type="InterPro" id="IPR014729">
    <property type="entry name" value="Rossmann-like_a/b/a_fold"/>
</dbReference>
<dbReference type="GO" id="GO:0048608">
    <property type="term" value="P:reproductive structure development"/>
    <property type="evidence" value="ECO:0007669"/>
    <property type="project" value="UniProtKB-ARBA"/>
</dbReference>
<feature type="domain" description="Glutamyl/glutaminyl-tRNA synthetase class Ib catalytic" evidence="12">
    <location>
        <begin position="271"/>
        <end position="576"/>
    </location>
</feature>
<dbReference type="InterPro" id="IPR042559">
    <property type="entry name" value="Gln-tRNA-synth_Ib_RNA-bd_N_2"/>
</dbReference>
<dbReference type="PANTHER" id="PTHR43097">
    <property type="entry name" value="GLUTAMINE-TRNA LIGASE"/>
    <property type="match status" value="1"/>
</dbReference>
<dbReference type="Gene3D" id="2.40.240.10">
    <property type="entry name" value="Ribosomal Protein L25, Chain P"/>
    <property type="match status" value="2"/>
</dbReference>
<dbReference type="FunFam" id="3.40.50.620:FF:000037">
    <property type="entry name" value="Glutamine--tRNA ligase cytoplasmic"/>
    <property type="match status" value="1"/>
</dbReference>
<evidence type="ECO:0000313" key="17">
    <source>
        <dbReference type="EMBL" id="PIN26085.1"/>
    </source>
</evidence>
<dbReference type="InterPro" id="IPR000924">
    <property type="entry name" value="Glu/Gln-tRNA-synth"/>
</dbReference>
<dbReference type="CDD" id="cd00807">
    <property type="entry name" value="GlnRS_core"/>
    <property type="match status" value="1"/>
</dbReference>
<dbReference type="GO" id="GO:0005524">
    <property type="term" value="F:ATP binding"/>
    <property type="evidence" value="ECO:0007669"/>
    <property type="project" value="UniProtKB-KW"/>
</dbReference>
<dbReference type="Pfam" id="PF04558">
    <property type="entry name" value="tRNA_synt_1c_R1"/>
    <property type="match status" value="1"/>
</dbReference>
<feature type="domain" description="Glutamyl/glutaminyl-tRNA synthetase class Ib anti-codon binding" evidence="13">
    <location>
        <begin position="579"/>
        <end position="682"/>
    </location>
</feature>
<dbReference type="InterPro" id="IPR020058">
    <property type="entry name" value="Glu/Gln-tRNA-synth_Ib_cat-dom"/>
</dbReference>
<dbReference type="Pfam" id="PF03950">
    <property type="entry name" value="tRNA-synt_1c_C"/>
    <property type="match status" value="1"/>
</dbReference>
<sequence length="794" mass="90800">MVGKNESESGGEKPLDLFLKIGLDERTAKNTVANNKVTANLTAVIHEAFVTDGCDRTVGNLLYTVATKFPTNALLHRPTLLKYIVSSKIKTPAQLEAAFSFLAATASESLKVDDFEAACGFGVEVSLEDIENAVNEIFEDNKNVILEQRYRTNVGELFGYVRKKQPWADPKIVKQIIDAKLYALLGERTAADNEKPTKKKKEKPVKEDKAIVEETAPTKPSEEETNPFSIFPSPEENFKVHTEIYFSDRPVLRACNSKEILEKHLKVTGGKVFTRFPPEPNGYLHIGHAKAMFVDFGLAKETGGCCYLRFDDTNPEAEKKEYIDHIREIVGWMGWEPFKITYSSDYFQELYELAVELIRRGHAYVDHQTPEEIKEYREKKMNSPWRDRPIAESLKLFDDMKQGKIEEGKATLRMKQDMQSDNFNMYDLIAYRIKFTPHPHAGDKWCIYPSYDFTHCIVDSLENITHSLCTLEFETRRASYYWLLDALGLYQPYVWEYSRLNITNTVMSKRKLNRLVTEKWVDGWDDPRLMTLAGLLRRGVTATSINAFVLGIGITRSDCSMIRLDRLEYHVREELNKMAPRTMVVLNPLKVVITNMDDSIMELDAKRWPDAPADDASSFYKVPFSKVVYIEQSDFRMKDSKDYYGLAPGKSVLLRYAFPIKCTEVILGDDNETILEIRAEYDPSKRTKPKGVLHWVAESSLGLDPLKVEVRLFDKLFMSENPAELDDWLGDLNPHSKVIITDAFAVPSLKNAAIGDRFQFERLGYFVVDKDSSPEKLVFNRTVTLRDSYGKGAK</sequence>
<evidence type="ECO:0000256" key="7">
    <source>
        <dbReference type="ARBA" id="ARBA00023146"/>
    </source>
</evidence>
<dbReference type="AlphaFoldDB" id="A0A2G9I8J8"/>
<dbReference type="FunFam" id="1.10.10.2420:FF:000001">
    <property type="entry name" value="Glutamine--tRNA ligase cytoplasmic"/>
    <property type="match status" value="1"/>
</dbReference>
<dbReference type="InterPro" id="IPR007639">
    <property type="entry name" value="Gln-tRNA-synth_Ib_RNA-bd_N"/>
</dbReference>